<dbReference type="Proteomes" id="UP000887116">
    <property type="component" value="Unassembled WGS sequence"/>
</dbReference>
<name>A0A8X6L7I4_TRICU</name>
<accession>A0A8X6L7I4</accession>
<feature type="region of interest" description="Disordered" evidence="1">
    <location>
        <begin position="1"/>
        <end position="20"/>
    </location>
</feature>
<feature type="compositionally biased region" description="Basic and acidic residues" evidence="1">
    <location>
        <begin position="75"/>
        <end position="125"/>
    </location>
</feature>
<evidence type="ECO:0000256" key="1">
    <source>
        <dbReference type="SAM" id="MobiDB-lite"/>
    </source>
</evidence>
<feature type="region of interest" description="Disordered" evidence="1">
    <location>
        <begin position="49"/>
        <end position="146"/>
    </location>
</feature>
<gene>
    <name evidence="2" type="ORF">TNCT_62641</name>
</gene>
<evidence type="ECO:0000313" key="3">
    <source>
        <dbReference type="Proteomes" id="UP000887116"/>
    </source>
</evidence>
<sequence>MKLKDGPKEAKSGGGGKLHNLYKVVQEKRRYSGDIVTKKVEVPVPVNLATQWQPTNDKSCPEGPVPSPPHSATTDNDKPYLRETERRTNDTRKDKFLPNKGKQGESETSKKPTKEKLQPKMDSLQRRSGYLQWINLKDVPAKGPQA</sequence>
<proteinExistence type="predicted"/>
<evidence type="ECO:0000313" key="2">
    <source>
        <dbReference type="EMBL" id="GFQ99364.1"/>
    </source>
</evidence>
<keyword evidence="3" id="KW-1185">Reference proteome</keyword>
<dbReference type="EMBL" id="BMAO01015101">
    <property type="protein sequence ID" value="GFQ99364.1"/>
    <property type="molecule type" value="Genomic_DNA"/>
</dbReference>
<reference evidence="2" key="1">
    <citation type="submission" date="2020-07" db="EMBL/GenBank/DDBJ databases">
        <title>Multicomponent nature underlies the extraordinary mechanical properties of spider dragline silk.</title>
        <authorList>
            <person name="Kono N."/>
            <person name="Nakamura H."/>
            <person name="Mori M."/>
            <person name="Yoshida Y."/>
            <person name="Ohtoshi R."/>
            <person name="Malay A.D."/>
            <person name="Moran D.A.P."/>
            <person name="Tomita M."/>
            <person name="Numata K."/>
            <person name="Arakawa K."/>
        </authorList>
    </citation>
    <scope>NUCLEOTIDE SEQUENCE</scope>
</reference>
<comment type="caution">
    <text evidence="2">The sequence shown here is derived from an EMBL/GenBank/DDBJ whole genome shotgun (WGS) entry which is preliminary data.</text>
</comment>
<protein>
    <submittedName>
        <fullName evidence="2">Uncharacterized protein</fullName>
    </submittedName>
</protein>
<feature type="compositionally biased region" description="Polar residues" evidence="1">
    <location>
        <begin position="49"/>
        <end position="58"/>
    </location>
</feature>
<dbReference type="AlphaFoldDB" id="A0A8X6L7I4"/>
<organism evidence="2 3">
    <name type="scientific">Trichonephila clavata</name>
    <name type="common">Joro spider</name>
    <name type="synonym">Nephila clavata</name>
    <dbReference type="NCBI Taxonomy" id="2740835"/>
    <lineage>
        <taxon>Eukaryota</taxon>
        <taxon>Metazoa</taxon>
        <taxon>Ecdysozoa</taxon>
        <taxon>Arthropoda</taxon>
        <taxon>Chelicerata</taxon>
        <taxon>Arachnida</taxon>
        <taxon>Araneae</taxon>
        <taxon>Araneomorphae</taxon>
        <taxon>Entelegynae</taxon>
        <taxon>Araneoidea</taxon>
        <taxon>Nephilidae</taxon>
        <taxon>Trichonephila</taxon>
    </lineage>
</organism>
<feature type="compositionally biased region" description="Basic and acidic residues" evidence="1">
    <location>
        <begin position="1"/>
        <end position="11"/>
    </location>
</feature>